<feature type="region of interest" description="Disordered" evidence="2">
    <location>
        <begin position="217"/>
        <end position="292"/>
    </location>
</feature>
<evidence type="ECO:0000256" key="2">
    <source>
        <dbReference type="SAM" id="MobiDB-lite"/>
    </source>
</evidence>
<evidence type="ECO:0000256" key="1">
    <source>
        <dbReference type="SAM" id="Coils"/>
    </source>
</evidence>
<feature type="compositionally biased region" description="Polar residues" evidence="2">
    <location>
        <begin position="25"/>
        <end position="37"/>
    </location>
</feature>
<reference evidence="3" key="1">
    <citation type="submission" date="2022-11" db="EMBL/GenBank/DDBJ databases">
        <title>Genome Resource of Sclerotinia nivalis Strain SnTB1, a Plant Pathogen Isolated from American Ginseng.</title>
        <authorList>
            <person name="Fan S."/>
        </authorList>
    </citation>
    <scope>NUCLEOTIDE SEQUENCE</scope>
    <source>
        <strain evidence="3">SnTB1</strain>
    </source>
</reference>
<dbReference type="Proteomes" id="UP001152300">
    <property type="component" value="Unassembled WGS sequence"/>
</dbReference>
<feature type="compositionally biased region" description="Polar residues" evidence="2">
    <location>
        <begin position="228"/>
        <end position="267"/>
    </location>
</feature>
<evidence type="ECO:0000313" key="3">
    <source>
        <dbReference type="EMBL" id="KAJ8058683.1"/>
    </source>
</evidence>
<gene>
    <name evidence="3" type="ORF">OCU04_012857</name>
</gene>
<dbReference type="EMBL" id="JAPEIS010000016">
    <property type="protein sequence ID" value="KAJ8058683.1"/>
    <property type="molecule type" value="Genomic_DNA"/>
</dbReference>
<protein>
    <recommendedName>
        <fullName evidence="5">BZIP domain-containing protein</fullName>
    </recommendedName>
</protein>
<dbReference type="OrthoDB" id="3535998at2759"/>
<feature type="region of interest" description="Disordered" evidence="2">
    <location>
        <begin position="1"/>
        <end position="37"/>
    </location>
</feature>
<feature type="coiled-coil region" evidence="1">
    <location>
        <begin position="44"/>
        <end position="79"/>
    </location>
</feature>
<dbReference type="CDD" id="cd14688">
    <property type="entry name" value="bZIP_YAP"/>
    <property type="match status" value="1"/>
</dbReference>
<organism evidence="3 4">
    <name type="scientific">Sclerotinia nivalis</name>
    <dbReference type="NCBI Taxonomy" id="352851"/>
    <lineage>
        <taxon>Eukaryota</taxon>
        <taxon>Fungi</taxon>
        <taxon>Dikarya</taxon>
        <taxon>Ascomycota</taxon>
        <taxon>Pezizomycotina</taxon>
        <taxon>Leotiomycetes</taxon>
        <taxon>Helotiales</taxon>
        <taxon>Sclerotiniaceae</taxon>
        <taxon>Sclerotinia</taxon>
    </lineage>
</organism>
<sequence>MINDNSKTTTPVMVKMEPPQLIGDNKSQATKSRRSVQNMNPVALKKKRENDRNAQRNIREKARNNLAALERKVKILENSQDPELRRRLTESEKRVQNLTELLLRHGIDPEQVLSSTPEHPVEMIAPEKQNLGLTQGFSGESILEGIEMDRPTAGFQSQQYSPASQAMYPTIPTNLHQPIVQPQPNGLGSIQYMGSPQHLESHIGSPSLVGSPLSIGHSHHTVSHTGSPQISSSPQFSVPQSMSTLQQMRALQQMGQSQPMSFTQSMPIGSMGSISHMARSHPMSHSQSMPLHQNSGFQNAFSSSLTENFDYPSPNTMIWDNGADAAYRHNVSSYPTALEHMTMV</sequence>
<keyword evidence="1" id="KW-0175">Coiled coil</keyword>
<proteinExistence type="predicted"/>
<feature type="compositionally biased region" description="Polar residues" evidence="2">
    <location>
        <begin position="283"/>
        <end position="292"/>
    </location>
</feature>
<evidence type="ECO:0000313" key="4">
    <source>
        <dbReference type="Proteomes" id="UP001152300"/>
    </source>
</evidence>
<dbReference type="AlphaFoldDB" id="A0A9X0DFA9"/>
<comment type="caution">
    <text evidence="3">The sequence shown here is derived from an EMBL/GenBank/DDBJ whole genome shotgun (WGS) entry which is preliminary data.</text>
</comment>
<evidence type="ECO:0008006" key="5">
    <source>
        <dbReference type="Google" id="ProtNLM"/>
    </source>
</evidence>
<accession>A0A9X0DFA9</accession>
<keyword evidence="4" id="KW-1185">Reference proteome</keyword>
<feature type="compositionally biased region" description="Polar residues" evidence="2">
    <location>
        <begin position="1"/>
        <end position="11"/>
    </location>
</feature>
<name>A0A9X0DFA9_9HELO</name>